<dbReference type="Proteomes" id="UP000029120">
    <property type="component" value="Chromosome 2"/>
</dbReference>
<dbReference type="Gramene" id="KFK41310">
    <property type="protein sequence ID" value="KFK41310"/>
    <property type="gene ID" value="AALP_AA2G113600"/>
</dbReference>
<organism evidence="1 2">
    <name type="scientific">Arabis alpina</name>
    <name type="common">Alpine rock-cress</name>
    <dbReference type="NCBI Taxonomy" id="50452"/>
    <lineage>
        <taxon>Eukaryota</taxon>
        <taxon>Viridiplantae</taxon>
        <taxon>Streptophyta</taxon>
        <taxon>Embryophyta</taxon>
        <taxon>Tracheophyta</taxon>
        <taxon>Spermatophyta</taxon>
        <taxon>Magnoliopsida</taxon>
        <taxon>eudicotyledons</taxon>
        <taxon>Gunneridae</taxon>
        <taxon>Pentapetalae</taxon>
        <taxon>rosids</taxon>
        <taxon>malvids</taxon>
        <taxon>Brassicales</taxon>
        <taxon>Brassicaceae</taxon>
        <taxon>Arabideae</taxon>
        <taxon>Arabis</taxon>
    </lineage>
</organism>
<dbReference type="EMBL" id="CM002870">
    <property type="protein sequence ID" value="KFK41310.1"/>
    <property type="molecule type" value="Genomic_DNA"/>
</dbReference>
<accession>A0A087HGQ8</accession>
<keyword evidence="2" id="KW-1185">Reference proteome</keyword>
<reference evidence="2" key="1">
    <citation type="journal article" date="2015" name="Nat. Plants">
        <title>Genome expansion of Arabis alpina linked with retrotransposition and reduced symmetric DNA methylation.</title>
        <authorList>
            <person name="Willing E.M."/>
            <person name="Rawat V."/>
            <person name="Mandakova T."/>
            <person name="Maumus F."/>
            <person name="James G.V."/>
            <person name="Nordstroem K.J."/>
            <person name="Becker C."/>
            <person name="Warthmann N."/>
            <person name="Chica C."/>
            <person name="Szarzynska B."/>
            <person name="Zytnicki M."/>
            <person name="Albani M.C."/>
            <person name="Kiefer C."/>
            <person name="Bergonzi S."/>
            <person name="Castaings L."/>
            <person name="Mateos J.L."/>
            <person name="Berns M.C."/>
            <person name="Bujdoso N."/>
            <person name="Piofczyk T."/>
            <person name="de Lorenzo L."/>
            <person name="Barrero-Sicilia C."/>
            <person name="Mateos I."/>
            <person name="Piednoel M."/>
            <person name="Hagmann J."/>
            <person name="Chen-Min-Tao R."/>
            <person name="Iglesias-Fernandez R."/>
            <person name="Schuster S.C."/>
            <person name="Alonso-Blanco C."/>
            <person name="Roudier F."/>
            <person name="Carbonero P."/>
            <person name="Paz-Ares J."/>
            <person name="Davis S.J."/>
            <person name="Pecinka A."/>
            <person name="Quesneville H."/>
            <person name="Colot V."/>
            <person name="Lysak M.A."/>
            <person name="Weigel D."/>
            <person name="Coupland G."/>
            <person name="Schneeberger K."/>
        </authorList>
    </citation>
    <scope>NUCLEOTIDE SEQUENCE [LARGE SCALE GENOMIC DNA]</scope>
    <source>
        <strain evidence="2">cv. Pajares</strain>
    </source>
</reference>
<evidence type="ECO:0000313" key="2">
    <source>
        <dbReference type="Proteomes" id="UP000029120"/>
    </source>
</evidence>
<protein>
    <submittedName>
        <fullName evidence="1">Uncharacterized protein</fullName>
    </submittedName>
</protein>
<proteinExistence type="predicted"/>
<sequence length="34" mass="3693">MSGLECLARDGHALEVRVSLRRVGSLVDGAQLKR</sequence>
<dbReference type="AlphaFoldDB" id="A0A087HGQ8"/>
<name>A0A087HGQ8_ARAAL</name>
<gene>
    <name evidence="1" type="ordered locus">AALP_Aa2g113600</name>
</gene>
<evidence type="ECO:0000313" key="1">
    <source>
        <dbReference type="EMBL" id="KFK41310.1"/>
    </source>
</evidence>